<gene>
    <name evidence="1" type="ORF">ILUMI_22503</name>
</gene>
<dbReference type="EMBL" id="VTPC01090313">
    <property type="protein sequence ID" value="KAF2883666.1"/>
    <property type="molecule type" value="Genomic_DNA"/>
</dbReference>
<proteinExistence type="predicted"/>
<accession>A0A8K0G2J5</accession>
<dbReference type="AlphaFoldDB" id="A0A8K0G2J5"/>
<reference evidence="1" key="1">
    <citation type="submission" date="2019-08" db="EMBL/GenBank/DDBJ databases">
        <title>The genome of the North American firefly Photinus pyralis.</title>
        <authorList>
            <consortium name="Photinus pyralis genome working group"/>
            <person name="Fallon T.R."/>
            <person name="Sander Lower S.E."/>
            <person name="Weng J.-K."/>
        </authorList>
    </citation>
    <scope>NUCLEOTIDE SEQUENCE</scope>
    <source>
        <strain evidence="1">TRF0915ILg1</strain>
        <tissue evidence="1">Whole body</tissue>
    </source>
</reference>
<sequence length="158" mass="18077">MDTEPVVVVSNISMPSSFRTKPVIVDWVGSLDDEFVRVLADRGKKLSEDVDDIEKIGSDVRKDADKLIKLRRAPAFVTISTPERVWYWLQLKFECATSSHVEQELEEWPALVDRKGFVFPQDNDKPHSVKSTCEKLEELSWETMIHPAYSPDVTLADQ</sequence>
<protein>
    <recommendedName>
        <fullName evidence="3">Transposase</fullName>
    </recommendedName>
</protein>
<name>A0A8K0G2J5_IGNLU</name>
<keyword evidence="2" id="KW-1185">Reference proteome</keyword>
<evidence type="ECO:0008006" key="3">
    <source>
        <dbReference type="Google" id="ProtNLM"/>
    </source>
</evidence>
<dbReference type="InterPro" id="IPR036397">
    <property type="entry name" value="RNaseH_sf"/>
</dbReference>
<organism evidence="1 2">
    <name type="scientific">Ignelater luminosus</name>
    <name type="common">Cucubano</name>
    <name type="synonym">Pyrophorus luminosus</name>
    <dbReference type="NCBI Taxonomy" id="2038154"/>
    <lineage>
        <taxon>Eukaryota</taxon>
        <taxon>Metazoa</taxon>
        <taxon>Ecdysozoa</taxon>
        <taxon>Arthropoda</taxon>
        <taxon>Hexapoda</taxon>
        <taxon>Insecta</taxon>
        <taxon>Pterygota</taxon>
        <taxon>Neoptera</taxon>
        <taxon>Endopterygota</taxon>
        <taxon>Coleoptera</taxon>
        <taxon>Polyphaga</taxon>
        <taxon>Elateriformia</taxon>
        <taxon>Elateroidea</taxon>
        <taxon>Elateridae</taxon>
        <taxon>Agrypninae</taxon>
        <taxon>Pyrophorini</taxon>
        <taxon>Ignelater</taxon>
    </lineage>
</organism>
<feature type="non-terminal residue" evidence="1">
    <location>
        <position position="1"/>
    </location>
</feature>
<dbReference type="OrthoDB" id="8189826at2759"/>
<dbReference type="Proteomes" id="UP000801492">
    <property type="component" value="Unassembled WGS sequence"/>
</dbReference>
<dbReference type="Gene3D" id="3.30.420.10">
    <property type="entry name" value="Ribonuclease H-like superfamily/Ribonuclease H"/>
    <property type="match status" value="1"/>
</dbReference>
<dbReference type="GO" id="GO:0003676">
    <property type="term" value="F:nucleic acid binding"/>
    <property type="evidence" value="ECO:0007669"/>
    <property type="project" value="InterPro"/>
</dbReference>
<evidence type="ECO:0000313" key="1">
    <source>
        <dbReference type="EMBL" id="KAF2883666.1"/>
    </source>
</evidence>
<comment type="caution">
    <text evidence="1">The sequence shown here is derived from an EMBL/GenBank/DDBJ whole genome shotgun (WGS) entry which is preliminary data.</text>
</comment>
<evidence type="ECO:0000313" key="2">
    <source>
        <dbReference type="Proteomes" id="UP000801492"/>
    </source>
</evidence>